<dbReference type="EMBL" id="JH604637">
    <property type="protein sequence ID" value="EHY65041.1"/>
    <property type="molecule type" value="Genomic_DNA"/>
</dbReference>
<keyword evidence="3" id="KW-0862">Zinc</keyword>
<evidence type="ECO:0000256" key="2">
    <source>
        <dbReference type="ARBA" id="ARBA00022771"/>
    </source>
</evidence>
<dbReference type="Proteomes" id="UP000005622">
    <property type="component" value="Unassembled WGS sequence"/>
</dbReference>
<evidence type="ECO:0008006" key="5">
    <source>
        <dbReference type="Google" id="ProtNLM"/>
    </source>
</evidence>
<dbReference type="PROSITE" id="PS00518">
    <property type="entry name" value="ZF_RING_1"/>
    <property type="match status" value="1"/>
</dbReference>
<keyword evidence="2" id="KW-0863">Zinc-finger</keyword>
<evidence type="ECO:0000256" key="1">
    <source>
        <dbReference type="ARBA" id="ARBA00022723"/>
    </source>
</evidence>
<gene>
    <name evidence="4" type="ORF">NERG_02097</name>
</gene>
<reference evidence="4" key="1">
    <citation type="submission" date="2011-03" db="EMBL/GenBank/DDBJ databases">
        <title>The Genome Sequence of Nematocida sp1 strain ERTm2.</title>
        <authorList>
            <consortium name="The Broad Institute Genome Sequencing Platform"/>
            <consortium name="The Broad Institute Genome Sequencing Center for Infectious Disease"/>
            <person name="Cuomo C."/>
            <person name="Troemel E."/>
            <person name="Young S.K."/>
            <person name="Zeng Q."/>
            <person name="Gargeya S."/>
            <person name="Fitzgerald M."/>
            <person name="Haas B."/>
            <person name="Abouelleil A."/>
            <person name="Alvarado L."/>
            <person name="Arachchi H.M."/>
            <person name="Berlin A."/>
            <person name="Brown A."/>
            <person name="Chapman S.B."/>
            <person name="Chen Z."/>
            <person name="Dunbar C."/>
            <person name="Freedman E."/>
            <person name="Gearin G."/>
            <person name="Gellesch M."/>
            <person name="Goldberg J."/>
            <person name="Griggs A."/>
            <person name="Gujja S."/>
            <person name="Heilman E.R."/>
            <person name="Heiman D."/>
            <person name="Howarth C."/>
            <person name="Larson L."/>
            <person name="Lui A."/>
            <person name="MacDonald P.J.P."/>
            <person name="Mehta T."/>
            <person name="Montmayeur A."/>
            <person name="Murphy C."/>
            <person name="Neiman D."/>
            <person name="Pearson M."/>
            <person name="Priest M."/>
            <person name="Roberts A."/>
            <person name="Saif S."/>
            <person name="Shea T."/>
            <person name="Shenoy N."/>
            <person name="Sisk P."/>
            <person name="Stolte C."/>
            <person name="Sykes S."/>
            <person name="White J."/>
            <person name="Yandava C."/>
            <person name="Wortman J."/>
            <person name="Nusbaum C."/>
            <person name="Birren B."/>
        </authorList>
    </citation>
    <scope>NUCLEOTIDE SEQUENCE</scope>
    <source>
        <strain evidence="4">ERTm2</strain>
    </source>
</reference>
<sequence>MIKAKKYLIHIMKRHYARKNTLYTDKWSKQRHLLVLGMMILGIAASVNIEQNSFFSDSRRKSETPLNRTIRVLKRENDKINTETIKFSIDNNGALEMQNAEERLITVTLSKYYDIKNDIFDFEDALKYTSITIDGSGEGDSKARGELCMQFVHAFRNAKVKTLHIKGIKINKEDLPAINTSKKNTVLPIYNTTVEKIVFSEVSNCLAKRILRHYSFCSPVELVLDTKEPVSWDTLLAISRNKQYKRIEIGKLARLSMLTEKKIKSLEKILACLVVKELPRCNHAQLQPEIKRIFENSMGYSSHVTVQMYKQLRHSALSLPSDGSDLELFAEGGLRDFDIDVDQHTPVLGESTQALCEAEMQELLKDNRSVSISQSYYTSLPSASSNRVILRFMEETPINAAILRKIFIWIGNNMKTASNVTIHNVKMTNVLEEILGSVRVCINSMQHLKHLYIVSGGAKKRKIELRNTSYHDILTASRTFAINNNTCTTGFPASVYITGKMKLKQSQVLESGSEENIIKYSGEATDAISLCSVCILGVFVNETAQNRNKTTMDYLSIQEIEGMTWKDFLESENRNFIEAHLKHAYSVDSEDSITERDFHKMVKHYCNMPIIVFPMCKHSVCAKCLSAGYMHMQEDDHLNLERHKLIKIRCPACREVNIMSTYFHYPVCVTSTYKIPDSHIYQVEKSATSGNLAKNYVFYACEGFRSDEYYRKFLPYSVKTDVVIKIPGHDENSVFSAPSSSRAPNV</sequence>
<dbReference type="AlphaFoldDB" id="H8ZES6"/>
<dbReference type="HOGENOM" id="CLU_372576_0_0_1"/>
<dbReference type="GO" id="GO:0008270">
    <property type="term" value="F:zinc ion binding"/>
    <property type="evidence" value="ECO:0007669"/>
    <property type="project" value="UniProtKB-KW"/>
</dbReference>
<name>H8ZES6_NEMA1</name>
<protein>
    <recommendedName>
        <fullName evidence="5">RING-type domain-containing protein</fullName>
    </recommendedName>
</protein>
<evidence type="ECO:0000256" key="3">
    <source>
        <dbReference type="ARBA" id="ARBA00022833"/>
    </source>
</evidence>
<proteinExistence type="predicted"/>
<organism evidence="4">
    <name type="scientific">Nematocida ausubeli (strain ATCC PRA-371 / ERTm2)</name>
    <name type="common">Nematode killer fungus</name>
    <dbReference type="NCBI Taxonomy" id="1913371"/>
    <lineage>
        <taxon>Eukaryota</taxon>
        <taxon>Fungi</taxon>
        <taxon>Fungi incertae sedis</taxon>
        <taxon>Microsporidia</taxon>
        <taxon>Nematocida</taxon>
    </lineage>
</organism>
<dbReference type="InterPro" id="IPR017907">
    <property type="entry name" value="Znf_RING_CS"/>
</dbReference>
<keyword evidence="1" id="KW-0479">Metal-binding</keyword>
<accession>H8ZES6</accession>
<evidence type="ECO:0000313" key="4">
    <source>
        <dbReference type="EMBL" id="EHY65041.1"/>
    </source>
</evidence>